<keyword evidence="7 8" id="KW-0472">Membrane</keyword>
<evidence type="ECO:0000259" key="9">
    <source>
        <dbReference type="PROSITE" id="PS50893"/>
    </source>
</evidence>
<evidence type="ECO:0000256" key="4">
    <source>
        <dbReference type="ARBA" id="ARBA00022741"/>
    </source>
</evidence>
<keyword evidence="6 8" id="KW-1133">Transmembrane helix</keyword>
<evidence type="ECO:0000256" key="3">
    <source>
        <dbReference type="ARBA" id="ARBA00022692"/>
    </source>
</evidence>
<feature type="transmembrane region" description="Helical" evidence="8">
    <location>
        <begin position="723"/>
        <end position="745"/>
    </location>
</feature>
<dbReference type="CDD" id="cd16914">
    <property type="entry name" value="EcfT"/>
    <property type="match status" value="1"/>
</dbReference>
<feature type="transmembrane region" description="Helical" evidence="8">
    <location>
        <begin position="752"/>
        <end position="772"/>
    </location>
</feature>
<feature type="domain" description="ABC transporter" evidence="9">
    <location>
        <begin position="180"/>
        <end position="418"/>
    </location>
</feature>
<evidence type="ECO:0000256" key="1">
    <source>
        <dbReference type="ARBA" id="ARBA00004141"/>
    </source>
</evidence>
<keyword evidence="4" id="KW-0547">Nucleotide-binding</keyword>
<evidence type="ECO:0000256" key="6">
    <source>
        <dbReference type="ARBA" id="ARBA00022989"/>
    </source>
</evidence>
<feature type="transmembrane region" description="Helical" evidence="8">
    <location>
        <begin position="921"/>
        <end position="948"/>
    </location>
</feature>
<evidence type="ECO:0000256" key="8">
    <source>
        <dbReference type="SAM" id="Phobius"/>
    </source>
</evidence>
<feature type="transmembrane region" description="Helical" evidence="8">
    <location>
        <begin position="845"/>
        <end position="863"/>
    </location>
</feature>
<dbReference type="SMART" id="SM00382">
    <property type="entry name" value="AAA"/>
    <property type="match status" value="2"/>
</dbReference>
<dbReference type="Pfam" id="PF00005">
    <property type="entry name" value="ABC_tran"/>
    <property type="match status" value="2"/>
</dbReference>
<protein>
    <submittedName>
        <fullName evidence="10">ATP-binding cassette domain-containing protein</fullName>
    </submittedName>
</protein>
<feature type="transmembrane region" description="Helical" evidence="8">
    <location>
        <begin position="784"/>
        <end position="814"/>
    </location>
</feature>
<accession>A0A5C8HYH1</accession>
<dbReference type="GO" id="GO:0016887">
    <property type="term" value="F:ATP hydrolysis activity"/>
    <property type="evidence" value="ECO:0007669"/>
    <property type="project" value="InterPro"/>
</dbReference>
<organism evidence="10 11">
    <name type="scientific">Microbacterium saccharophilum</name>
    <dbReference type="NCBI Taxonomy" id="1213358"/>
    <lineage>
        <taxon>Bacteria</taxon>
        <taxon>Bacillati</taxon>
        <taxon>Actinomycetota</taxon>
        <taxon>Actinomycetes</taxon>
        <taxon>Micrococcales</taxon>
        <taxon>Microbacteriaceae</taxon>
        <taxon>Microbacterium</taxon>
    </lineage>
</organism>
<comment type="caution">
    <text evidence="10">The sequence shown here is derived from an EMBL/GenBank/DDBJ whole genome shotgun (WGS) entry which is preliminary data.</text>
</comment>
<feature type="transmembrane region" description="Helical" evidence="8">
    <location>
        <begin position="875"/>
        <end position="896"/>
    </location>
</feature>
<dbReference type="CDD" id="cd03225">
    <property type="entry name" value="ABC_cobalt_CbiO_domain1"/>
    <property type="match status" value="1"/>
</dbReference>
<dbReference type="Gene3D" id="1.10.1760.20">
    <property type="match status" value="1"/>
</dbReference>
<evidence type="ECO:0000313" key="10">
    <source>
        <dbReference type="EMBL" id="TXK11316.1"/>
    </source>
</evidence>
<proteinExistence type="predicted"/>
<evidence type="ECO:0000256" key="5">
    <source>
        <dbReference type="ARBA" id="ARBA00022840"/>
    </source>
</evidence>
<dbReference type="EMBL" id="VRSX01000003">
    <property type="protein sequence ID" value="TXK11316.1"/>
    <property type="molecule type" value="Genomic_DNA"/>
</dbReference>
<dbReference type="InterPro" id="IPR015854">
    <property type="entry name" value="ABC_transpr_LolD-like"/>
</dbReference>
<dbReference type="PANTHER" id="PTHR24220">
    <property type="entry name" value="IMPORT ATP-BINDING PROTEIN"/>
    <property type="match status" value="1"/>
</dbReference>
<feature type="transmembrane region" description="Helical" evidence="8">
    <location>
        <begin position="821"/>
        <end position="839"/>
    </location>
</feature>
<reference evidence="10 11" key="1">
    <citation type="submission" date="2019-08" db="EMBL/GenBank/DDBJ databases">
        <authorList>
            <person name="Dong K."/>
        </authorList>
    </citation>
    <scope>NUCLEOTIDE SEQUENCE [LARGE SCALE GENOMIC DNA]</scope>
    <source>
        <strain evidence="10 11">K-1</strain>
    </source>
</reference>
<dbReference type="InterPro" id="IPR027417">
    <property type="entry name" value="P-loop_NTPase"/>
</dbReference>
<dbReference type="GO" id="GO:0005886">
    <property type="term" value="C:plasma membrane"/>
    <property type="evidence" value="ECO:0007669"/>
    <property type="project" value="TreeGrafter"/>
</dbReference>
<comment type="subcellular location">
    <subcellularLocation>
        <location evidence="1">Membrane</location>
        <topology evidence="1">Multi-pass membrane protein</topology>
    </subcellularLocation>
</comment>
<sequence>MTLRPGPLKAAAALAAGFIVVRVVYRVLFHGADGSGAVVLDLPSLRLPPPFAHVVALGPATTDGLWAAALGAAPVAATILAFGVLNAALDLPRLLARGARRGPFRGIARMLSVAWATLPALADAVRAVRFARRLRGERRGARILSPVLERTLERATAVAAALELRGYGGSGLEGACAEPVVLRGAAAGFGGGDVLRVDELALDPGTLVVVSGHTGSGKSTLLRTLSGLHSHVDGGALSGAVHVVGLDRAAVPPRDTARTVGVVLQNPRDAFATTRVADEVGLALELRGVAPVIVAARVAEVAERVGITALLDRPITGLSAGEATLVAIAAAVIEHPILLLVDEPLADLDVRARARIAALLAALAHEAGVCVVVAEHRTADLAASADRILRVSHGGLQDIPVADGSSEIRASSELSDGFRRPRADLRRTAGMPGLTAAGVTVRHGATTVVQDAALRVAPGEIAALTGPNGAGKSSLLAALAVSARRAAGEVRVGGDAPRGREIALVPDASDDLFLRDTVAAECRHADRRAGLPQDATAARFASFLGLDVDGPGFVRRLGQHPRDLSVGERRCLAIALQTAHCPRVLLVDEPTRGLDPAARRLVAGALAAEADAGAAVLLATHDGVFAAALGARVIPIRAGRLPDATASDLLLSLSRAEPLPTADAALAPTRIGRRLEVAPPAVVSSTIPPLLAPPARTGPSRPHRSALARRGLRTSSATRLRRGALVAANVAALAAFTWPLVASALPEQAHAAVPFIALALAPVAVLVVFAALDGSVRSAHTLALLAVLAAVGAAIRIAGTGVGGVEALFVLLILAGRAYGARFGLLLGAAAVGLSAIVWGGVGPWLPFQMFACGWVGAGAGLLPRGIRGRGEIALLCGYGVAASYLFGLLMNLWFWPFAVGSGTGISYVPGGSLTENLGSFLVYSLLTSTAGWDTLRAVTTVLGLLLVGRPILAALRRAKPITAPPTPVVPALRVGVGN</sequence>
<dbReference type="GO" id="GO:0005524">
    <property type="term" value="F:ATP binding"/>
    <property type="evidence" value="ECO:0007669"/>
    <property type="project" value="UniProtKB-KW"/>
</dbReference>
<keyword evidence="5 10" id="KW-0067">ATP-binding</keyword>
<feature type="transmembrane region" description="Helical" evidence="8">
    <location>
        <begin position="65"/>
        <end position="89"/>
    </location>
</feature>
<dbReference type="SUPFAM" id="SSF52540">
    <property type="entry name" value="P-loop containing nucleoside triphosphate hydrolases"/>
    <property type="match status" value="2"/>
</dbReference>
<evidence type="ECO:0000313" key="11">
    <source>
        <dbReference type="Proteomes" id="UP000321949"/>
    </source>
</evidence>
<gene>
    <name evidence="10" type="ORF">FVP74_08200</name>
</gene>
<feature type="transmembrane region" description="Helical" evidence="8">
    <location>
        <begin position="110"/>
        <end position="128"/>
    </location>
</feature>
<dbReference type="GO" id="GO:0022857">
    <property type="term" value="F:transmembrane transporter activity"/>
    <property type="evidence" value="ECO:0007669"/>
    <property type="project" value="TreeGrafter"/>
</dbReference>
<dbReference type="InterPro" id="IPR003439">
    <property type="entry name" value="ABC_transporter-like_ATP-bd"/>
</dbReference>
<dbReference type="InterPro" id="IPR003593">
    <property type="entry name" value="AAA+_ATPase"/>
</dbReference>
<dbReference type="InterPro" id="IPR003339">
    <property type="entry name" value="ABC/ECF_trnsptr_transmembrane"/>
</dbReference>
<dbReference type="RefSeq" id="WP_147051091.1">
    <property type="nucleotide sequence ID" value="NZ_BKAH01000012.1"/>
</dbReference>
<feature type="domain" description="ABC transporter" evidence="9">
    <location>
        <begin position="434"/>
        <end position="663"/>
    </location>
</feature>
<dbReference type="InterPro" id="IPR017871">
    <property type="entry name" value="ABC_transporter-like_CS"/>
</dbReference>
<dbReference type="AlphaFoldDB" id="A0A5C8HYH1"/>
<dbReference type="InterPro" id="IPR015856">
    <property type="entry name" value="ABC_transpr_CbiO/EcfA_su"/>
</dbReference>
<evidence type="ECO:0000256" key="7">
    <source>
        <dbReference type="ARBA" id="ARBA00023136"/>
    </source>
</evidence>
<dbReference type="Pfam" id="PF02361">
    <property type="entry name" value="CbiQ"/>
    <property type="match status" value="1"/>
</dbReference>
<dbReference type="Proteomes" id="UP000321949">
    <property type="component" value="Unassembled WGS sequence"/>
</dbReference>
<dbReference type="PROSITE" id="PS00211">
    <property type="entry name" value="ABC_TRANSPORTER_1"/>
    <property type="match status" value="2"/>
</dbReference>
<keyword evidence="3 8" id="KW-0812">Transmembrane</keyword>
<dbReference type="PANTHER" id="PTHR24220:SF684">
    <property type="entry name" value="FE(3+) IONS IMPORT ATP-BINDING PROTEIN FBPC"/>
    <property type="match status" value="1"/>
</dbReference>
<keyword evidence="2" id="KW-0813">Transport</keyword>
<name>A0A5C8HYH1_9MICO</name>
<keyword evidence="11" id="KW-1185">Reference proteome</keyword>
<dbReference type="OrthoDB" id="501320at2"/>
<dbReference type="PROSITE" id="PS50893">
    <property type="entry name" value="ABC_TRANSPORTER_2"/>
    <property type="match status" value="2"/>
</dbReference>
<dbReference type="Gene3D" id="3.40.50.300">
    <property type="entry name" value="P-loop containing nucleotide triphosphate hydrolases"/>
    <property type="match status" value="2"/>
</dbReference>
<evidence type="ECO:0000256" key="2">
    <source>
        <dbReference type="ARBA" id="ARBA00022448"/>
    </source>
</evidence>